<dbReference type="PIRSF" id="PIRSF000868">
    <property type="entry name" value="14-3-3"/>
    <property type="match status" value="1"/>
</dbReference>
<organism evidence="4 5">
    <name type="scientific">Actinidia chinensis var. chinensis</name>
    <name type="common">Chinese soft-hair kiwi</name>
    <dbReference type="NCBI Taxonomy" id="1590841"/>
    <lineage>
        <taxon>Eukaryota</taxon>
        <taxon>Viridiplantae</taxon>
        <taxon>Streptophyta</taxon>
        <taxon>Embryophyta</taxon>
        <taxon>Tracheophyta</taxon>
        <taxon>Spermatophyta</taxon>
        <taxon>Magnoliopsida</taxon>
        <taxon>eudicotyledons</taxon>
        <taxon>Gunneridae</taxon>
        <taxon>Pentapetalae</taxon>
        <taxon>asterids</taxon>
        <taxon>Ericales</taxon>
        <taxon>Actinidiaceae</taxon>
        <taxon>Actinidia</taxon>
    </lineage>
</organism>
<dbReference type="SUPFAM" id="SSF48445">
    <property type="entry name" value="14-3-3 protein"/>
    <property type="match status" value="1"/>
</dbReference>
<dbReference type="PANTHER" id="PTHR18860">
    <property type="entry name" value="14-3-3 PROTEIN"/>
    <property type="match status" value="1"/>
</dbReference>
<sequence length="213" mass="24426">MTRNEYLFMAKLAKQAHRYQEMVEFIDKIILSFAGPAGELTAEERNLFANAYKNLIGPMRDTLLTIDHNGNEVHATLLLDKKLIPWASTSESKVFYLKMKGDYHRYLAEFKVGLEREITAEDALLAYKSAEKIADAHLSPVNHVRLGLALNFSIFCYEIENDFHKACSMAREVLEAAIENRDALGHKFHKESILIMQLLRDNFALWTSNMEAK</sequence>
<reference evidence="4 5" key="1">
    <citation type="submission" date="2017-07" db="EMBL/GenBank/DDBJ databases">
        <title>An improved, manually edited Actinidia chinensis var. chinensis (kiwifruit) genome highlights the challenges associated with draft genomes and gene prediction in plants.</title>
        <authorList>
            <person name="Pilkington S."/>
            <person name="Crowhurst R."/>
            <person name="Hilario E."/>
            <person name="Nardozza S."/>
            <person name="Fraser L."/>
            <person name="Peng Y."/>
            <person name="Gunaseelan K."/>
            <person name="Simpson R."/>
            <person name="Tahir J."/>
            <person name="Deroles S."/>
            <person name="Templeton K."/>
            <person name="Luo Z."/>
            <person name="Davy M."/>
            <person name="Cheng C."/>
            <person name="Mcneilage M."/>
            <person name="Scaglione D."/>
            <person name="Liu Y."/>
            <person name="Zhang Q."/>
            <person name="Datson P."/>
            <person name="De Silva N."/>
            <person name="Gardiner S."/>
            <person name="Bassett H."/>
            <person name="Chagne D."/>
            <person name="Mccallum J."/>
            <person name="Dzierzon H."/>
            <person name="Deng C."/>
            <person name="Wang Y.-Y."/>
            <person name="Barron N."/>
            <person name="Manako K."/>
            <person name="Bowen J."/>
            <person name="Foster T."/>
            <person name="Erridge Z."/>
            <person name="Tiffin H."/>
            <person name="Waite C."/>
            <person name="Davies K."/>
            <person name="Grierson E."/>
            <person name="Laing W."/>
            <person name="Kirk R."/>
            <person name="Chen X."/>
            <person name="Wood M."/>
            <person name="Montefiori M."/>
            <person name="Brummell D."/>
            <person name="Schwinn K."/>
            <person name="Catanach A."/>
            <person name="Fullerton C."/>
            <person name="Li D."/>
            <person name="Meiyalaghan S."/>
            <person name="Nieuwenhuizen N."/>
            <person name="Read N."/>
            <person name="Prakash R."/>
            <person name="Hunter D."/>
            <person name="Zhang H."/>
            <person name="Mckenzie M."/>
            <person name="Knabel M."/>
            <person name="Harris A."/>
            <person name="Allan A."/>
            <person name="Chen A."/>
            <person name="Janssen B."/>
            <person name="Plunkett B."/>
            <person name="Dwamena C."/>
            <person name="Voogd C."/>
            <person name="Leif D."/>
            <person name="Lafferty D."/>
            <person name="Souleyre E."/>
            <person name="Varkonyi-Gasic E."/>
            <person name="Gambi F."/>
            <person name="Hanley J."/>
            <person name="Yao J.-L."/>
            <person name="Cheung J."/>
            <person name="David K."/>
            <person name="Warren B."/>
            <person name="Marsh K."/>
            <person name="Snowden K."/>
            <person name="Lin-Wang K."/>
            <person name="Brian L."/>
            <person name="Martinez-Sanchez M."/>
            <person name="Wang M."/>
            <person name="Ileperuma N."/>
            <person name="Macnee N."/>
            <person name="Campin R."/>
            <person name="Mcatee P."/>
            <person name="Drummond R."/>
            <person name="Espley R."/>
            <person name="Ireland H."/>
            <person name="Wu R."/>
            <person name="Atkinson R."/>
            <person name="Karunairetnam S."/>
            <person name="Bulley S."/>
            <person name="Chunkath S."/>
            <person name="Hanley Z."/>
            <person name="Storey R."/>
            <person name="Thrimawithana A."/>
            <person name="Thomson S."/>
            <person name="David C."/>
            <person name="Testolin R."/>
        </authorList>
    </citation>
    <scope>NUCLEOTIDE SEQUENCE [LARGE SCALE GENOMIC DNA]</scope>
    <source>
        <strain evidence="5">cv. Red5</strain>
        <tissue evidence="4">Young leaf</tissue>
    </source>
</reference>
<dbReference type="InterPro" id="IPR000308">
    <property type="entry name" value="14-3-3"/>
</dbReference>
<proteinExistence type="inferred from homology"/>
<dbReference type="STRING" id="1590841.A0A2R6RF89"/>
<keyword evidence="5" id="KW-1185">Reference proteome</keyword>
<dbReference type="Gramene" id="PSS28668">
    <property type="protein sequence ID" value="PSS28668"/>
    <property type="gene ID" value="CEY00_Acc06267"/>
</dbReference>
<evidence type="ECO:0000313" key="5">
    <source>
        <dbReference type="Proteomes" id="UP000241394"/>
    </source>
</evidence>
<dbReference type="SMART" id="SM00101">
    <property type="entry name" value="14_3_3"/>
    <property type="match status" value="1"/>
</dbReference>
<dbReference type="OrthoDB" id="10317686at2759"/>
<evidence type="ECO:0000256" key="2">
    <source>
        <dbReference type="PIRSR" id="PIRSR000868-1"/>
    </source>
</evidence>
<dbReference type="AlphaFoldDB" id="A0A2R6RF89"/>
<dbReference type="Gene3D" id="1.20.190.20">
    <property type="entry name" value="14-3-3 domain"/>
    <property type="match status" value="2"/>
</dbReference>
<gene>
    <name evidence="4" type="ORF">CEY00_Acc06267</name>
</gene>
<reference evidence="5" key="2">
    <citation type="journal article" date="2018" name="BMC Genomics">
        <title>A manually annotated Actinidia chinensis var. chinensis (kiwifruit) genome highlights the challenges associated with draft genomes and gene prediction in plants.</title>
        <authorList>
            <person name="Pilkington S.M."/>
            <person name="Crowhurst R."/>
            <person name="Hilario E."/>
            <person name="Nardozza S."/>
            <person name="Fraser L."/>
            <person name="Peng Y."/>
            <person name="Gunaseelan K."/>
            <person name="Simpson R."/>
            <person name="Tahir J."/>
            <person name="Deroles S.C."/>
            <person name="Templeton K."/>
            <person name="Luo Z."/>
            <person name="Davy M."/>
            <person name="Cheng C."/>
            <person name="McNeilage M."/>
            <person name="Scaglione D."/>
            <person name="Liu Y."/>
            <person name="Zhang Q."/>
            <person name="Datson P."/>
            <person name="De Silva N."/>
            <person name="Gardiner S.E."/>
            <person name="Bassett H."/>
            <person name="Chagne D."/>
            <person name="McCallum J."/>
            <person name="Dzierzon H."/>
            <person name="Deng C."/>
            <person name="Wang Y.Y."/>
            <person name="Barron L."/>
            <person name="Manako K."/>
            <person name="Bowen J."/>
            <person name="Foster T.M."/>
            <person name="Erridge Z.A."/>
            <person name="Tiffin H."/>
            <person name="Waite C.N."/>
            <person name="Davies K.M."/>
            <person name="Grierson E.P."/>
            <person name="Laing W.A."/>
            <person name="Kirk R."/>
            <person name="Chen X."/>
            <person name="Wood M."/>
            <person name="Montefiori M."/>
            <person name="Brummell D.A."/>
            <person name="Schwinn K.E."/>
            <person name="Catanach A."/>
            <person name="Fullerton C."/>
            <person name="Li D."/>
            <person name="Meiyalaghan S."/>
            <person name="Nieuwenhuizen N."/>
            <person name="Read N."/>
            <person name="Prakash R."/>
            <person name="Hunter D."/>
            <person name="Zhang H."/>
            <person name="McKenzie M."/>
            <person name="Knabel M."/>
            <person name="Harris A."/>
            <person name="Allan A.C."/>
            <person name="Gleave A."/>
            <person name="Chen A."/>
            <person name="Janssen B.J."/>
            <person name="Plunkett B."/>
            <person name="Ampomah-Dwamena C."/>
            <person name="Voogd C."/>
            <person name="Leif D."/>
            <person name="Lafferty D."/>
            <person name="Souleyre E.J.F."/>
            <person name="Varkonyi-Gasic E."/>
            <person name="Gambi F."/>
            <person name="Hanley J."/>
            <person name="Yao J.L."/>
            <person name="Cheung J."/>
            <person name="David K.M."/>
            <person name="Warren B."/>
            <person name="Marsh K."/>
            <person name="Snowden K.C."/>
            <person name="Lin-Wang K."/>
            <person name="Brian L."/>
            <person name="Martinez-Sanchez M."/>
            <person name="Wang M."/>
            <person name="Ileperuma N."/>
            <person name="Macnee N."/>
            <person name="Campin R."/>
            <person name="McAtee P."/>
            <person name="Drummond R.S.M."/>
            <person name="Espley R.V."/>
            <person name="Ireland H.S."/>
            <person name="Wu R."/>
            <person name="Atkinson R.G."/>
            <person name="Karunairetnam S."/>
            <person name="Bulley S."/>
            <person name="Chunkath S."/>
            <person name="Hanley Z."/>
            <person name="Storey R."/>
            <person name="Thrimawithana A.H."/>
            <person name="Thomson S."/>
            <person name="David C."/>
            <person name="Testolin R."/>
            <person name="Huang H."/>
            <person name="Hellens R.P."/>
            <person name="Schaffer R.J."/>
        </authorList>
    </citation>
    <scope>NUCLEOTIDE SEQUENCE [LARGE SCALE GENOMIC DNA]</scope>
    <source>
        <strain evidence="5">cv. Red5</strain>
    </source>
</reference>
<comment type="similarity">
    <text evidence="1">Belongs to the 14-3-3 family.</text>
</comment>
<dbReference type="InterPro" id="IPR023410">
    <property type="entry name" value="14-3-3_domain"/>
</dbReference>
<protein>
    <submittedName>
        <fullName evidence="4">14-3-3-like protein GF14 kappa isoform 1</fullName>
    </submittedName>
</protein>
<dbReference type="EMBL" id="NKQK01000006">
    <property type="protein sequence ID" value="PSS28668.1"/>
    <property type="molecule type" value="Genomic_DNA"/>
</dbReference>
<name>A0A2R6RF89_ACTCC</name>
<feature type="site" description="Interaction with phosphoserine on interacting protein" evidence="2">
    <location>
        <position position="60"/>
    </location>
</feature>
<dbReference type="InterPro" id="IPR036815">
    <property type="entry name" value="14-3-3_dom_sf"/>
</dbReference>
<dbReference type="Pfam" id="PF00244">
    <property type="entry name" value="14-3-3"/>
    <property type="match status" value="2"/>
</dbReference>
<feature type="site" description="Interaction with phosphoserine on interacting protein" evidence="2">
    <location>
        <position position="105"/>
    </location>
</feature>
<evidence type="ECO:0000259" key="3">
    <source>
        <dbReference type="SMART" id="SM00101"/>
    </source>
</evidence>
<dbReference type="Proteomes" id="UP000241394">
    <property type="component" value="Chromosome LG6"/>
</dbReference>
<comment type="caution">
    <text evidence="4">The sequence shown here is derived from an EMBL/GenBank/DDBJ whole genome shotgun (WGS) entry which is preliminary data.</text>
</comment>
<evidence type="ECO:0000313" key="4">
    <source>
        <dbReference type="EMBL" id="PSS28668.1"/>
    </source>
</evidence>
<evidence type="ECO:0000256" key="1">
    <source>
        <dbReference type="ARBA" id="ARBA00006141"/>
    </source>
</evidence>
<accession>A0A2R6RF89</accession>
<dbReference type="InParanoid" id="A0A2R6RF89"/>
<feature type="domain" description="14-3-3" evidence="3">
    <location>
        <begin position="3"/>
        <end position="213"/>
    </location>
</feature>